<protein>
    <submittedName>
        <fullName evidence="4">Tripartite tricarboxylate transporter TctB family protein</fullName>
    </submittedName>
</protein>
<feature type="region of interest" description="Disordered" evidence="1">
    <location>
        <begin position="1"/>
        <end position="33"/>
    </location>
</feature>
<dbReference type="Proteomes" id="UP001501204">
    <property type="component" value="Unassembled WGS sequence"/>
</dbReference>
<feature type="transmembrane region" description="Helical" evidence="2">
    <location>
        <begin position="125"/>
        <end position="148"/>
    </location>
</feature>
<accession>A0ABN2K0F6</accession>
<evidence type="ECO:0000256" key="1">
    <source>
        <dbReference type="SAM" id="MobiDB-lite"/>
    </source>
</evidence>
<reference evidence="4 5" key="1">
    <citation type="journal article" date="2019" name="Int. J. Syst. Evol. Microbiol.">
        <title>The Global Catalogue of Microorganisms (GCM) 10K type strain sequencing project: providing services to taxonomists for standard genome sequencing and annotation.</title>
        <authorList>
            <consortium name="The Broad Institute Genomics Platform"/>
            <consortium name="The Broad Institute Genome Sequencing Center for Infectious Disease"/>
            <person name="Wu L."/>
            <person name="Ma J."/>
        </authorList>
    </citation>
    <scope>NUCLEOTIDE SEQUENCE [LARGE SCALE GENOMIC DNA]</scope>
    <source>
        <strain evidence="4 5">JCM 14735</strain>
    </source>
</reference>
<dbReference type="RefSeq" id="WP_344118716.1">
    <property type="nucleotide sequence ID" value="NZ_BAAAOA010000002.1"/>
</dbReference>
<feature type="transmembrane region" description="Helical" evidence="2">
    <location>
        <begin position="63"/>
        <end position="87"/>
    </location>
</feature>
<keyword evidence="2" id="KW-1133">Transmembrane helix</keyword>
<dbReference type="InterPro" id="IPR009936">
    <property type="entry name" value="DUF1468"/>
</dbReference>
<feature type="compositionally biased region" description="Polar residues" evidence="1">
    <location>
        <begin position="1"/>
        <end position="17"/>
    </location>
</feature>
<sequence length="198" mass="20737">MSSSFDSAPARSGSTPAPRQDTDATPGEHRDEDTFPHAVLAAEDGYIPDEDAPRAGPLANTGAALVVIAFGAFGIINSLSLGIGSAAGPTAGTWPFAISVVITALGITLLFTGRRLQDTEKFTRQSAAVLVGVVSLVGATFLLPVIGFEIPSFLLLLVWMKFLGGESWRLSIIIGALITAAFYAIFVLALRVPLPHLF</sequence>
<keyword evidence="2" id="KW-0472">Membrane</keyword>
<evidence type="ECO:0000259" key="3">
    <source>
        <dbReference type="Pfam" id="PF07331"/>
    </source>
</evidence>
<dbReference type="EMBL" id="BAAAOA010000002">
    <property type="protein sequence ID" value="GAA1745524.1"/>
    <property type="molecule type" value="Genomic_DNA"/>
</dbReference>
<keyword evidence="2" id="KW-0812">Transmembrane</keyword>
<feature type="transmembrane region" description="Helical" evidence="2">
    <location>
        <begin position="168"/>
        <end position="190"/>
    </location>
</feature>
<name>A0ABN2K0F6_9MICC</name>
<organism evidence="4 5">
    <name type="scientific">Kocuria aegyptia</name>
    <dbReference type="NCBI Taxonomy" id="330943"/>
    <lineage>
        <taxon>Bacteria</taxon>
        <taxon>Bacillati</taxon>
        <taxon>Actinomycetota</taxon>
        <taxon>Actinomycetes</taxon>
        <taxon>Micrococcales</taxon>
        <taxon>Micrococcaceae</taxon>
        <taxon>Kocuria</taxon>
    </lineage>
</organism>
<gene>
    <name evidence="4" type="ORF">GCM10009767_00270</name>
</gene>
<feature type="transmembrane region" description="Helical" evidence="2">
    <location>
        <begin position="93"/>
        <end position="113"/>
    </location>
</feature>
<keyword evidence="5" id="KW-1185">Reference proteome</keyword>
<evidence type="ECO:0000256" key="2">
    <source>
        <dbReference type="SAM" id="Phobius"/>
    </source>
</evidence>
<evidence type="ECO:0000313" key="4">
    <source>
        <dbReference type="EMBL" id="GAA1745524.1"/>
    </source>
</evidence>
<proteinExistence type="predicted"/>
<comment type="caution">
    <text evidence="4">The sequence shown here is derived from an EMBL/GenBank/DDBJ whole genome shotgun (WGS) entry which is preliminary data.</text>
</comment>
<feature type="compositionally biased region" description="Basic and acidic residues" evidence="1">
    <location>
        <begin position="20"/>
        <end position="33"/>
    </location>
</feature>
<feature type="domain" description="DUF1468" evidence="3">
    <location>
        <begin position="63"/>
        <end position="195"/>
    </location>
</feature>
<evidence type="ECO:0000313" key="5">
    <source>
        <dbReference type="Proteomes" id="UP001501204"/>
    </source>
</evidence>
<dbReference type="Pfam" id="PF07331">
    <property type="entry name" value="TctB"/>
    <property type="match status" value="1"/>
</dbReference>